<evidence type="ECO:0000256" key="3">
    <source>
        <dbReference type="ARBA" id="ARBA00023242"/>
    </source>
</evidence>
<dbReference type="AlphaFoldDB" id="A0A7S2SNK3"/>
<dbReference type="GO" id="GO:0016973">
    <property type="term" value="P:poly(A)+ mRNA export from nucleus"/>
    <property type="evidence" value="ECO:0007669"/>
    <property type="project" value="TreeGrafter"/>
</dbReference>
<dbReference type="PANTHER" id="PTHR11225">
    <property type="entry name" value="NUCLEAR PORE COMPLEX PROTEIN NUP93 NUCLEOPORIN NUP93 DEAD EYE PROTEIN"/>
    <property type="match status" value="1"/>
</dbReference>
<proteinExistence type="inferred from homology"/>
<dbReference type="InterPro" id="IPR007231">
    <property type="entry name" value="Nucleoporin_int_Nup93/Nic96"/>
</dbReference>
<dbReference type="EMBL" id="HBHJ01025720">
    <property type="protein sequence ID" value="CAD9705298.1"/>
    <property type="molecule type" value="Transcribed_RNA"/>
</dbReference>
<keyword evidence="4" id="KW-0906">Nuclear pore complex</keyword>
<evidence type="ECO:0000256" key="1">
    <source>
        <dbReference type="ARBA" id="ARBA00004259"/>
    </source>
</evidence>
<evidence type="ECO:0000313" key="5">
    <source>
        <dbReference type="EMBL" id="CAD9705298.1"/>
    </source>
</evidence>
<keyword evidence="4" id="KW-0472">Membrane</keyword>
<reference evidence="5" key="1">
    <citation type="submission" date="2021-01" db="EMBL/GenBank/DDBJ databases">
        <authorList>
            <person name="Corre E."/>
            <person name="Pelletier E."/>
            <person name="Niang G."/>
            <person name="Scheremetjew M."/>
            <person name="Finn R."/>
            <person name="Kale V."/>
            <person name="Holt S."/>
            <person name="Cochrane G."/>
            <person name="Meng A."/>
            <person name="Brown T."/>
            <person name="Cohen L."/>
        </authorList>
    </citation>
    <scope>NUCLEOTIDE SEQUENCE</scope>
    <source>
        <strain evidence="5">CCMP1243</strain>
    </source>
</reference>
<comment type="subcellular location">
    <subcellularLocation>
        <location evidence="1">Nucleus envelope</location>
    </subcellularLocation>
    <subcellularLocation>
        <location evidence="4">Nucleus</location>
        <location evidence="4">Nuclear pore complex</location>
    </subcellularLocation>
</comment>
<keyword evidence="4" id="KW-0509">mRNA transport</keyword>
<accession>A0A7S2SNK3</accession>
<protein>
    <recommendedName>
        <fullName evidence="4">Nuclear pore protein</fullName>
    </recommendedName>
</protein>
<dbReference type="GO" id="GO:0017056">
    <property type="term" value="F:structural constituent of nuclear pore"/>
    <property type="evidence" value="ECO:0007669"/>
    <property type="project" value="InterPro"/>
</dbReference>
<keyword evidence="4" id="KW-0653">Protein transport</keyword>
<keyword evidence="4" id="KW-0811">Translocation</keyword>
<sequence length="581" mass="64030">MAGTGGQGVLDRLKELRNKAERDVVDIDRPDGIRPLRYSLEELLPKYRVSTRPAAASAEASRLLAQYGFDVEGLSTFAPTQLSTDYKVVADGLATTDVEGFLRHHHDVVVSNAVEEAKQAVEARLLEQQRDQEYEQWQRERQDILSSLGVLHMNEQVRALNTPRKTDGDLMDMSALPSAPRSIIHEQRVLLDGPSDGISPGEAGALVVAHSEPSLPSSAAASDMSPTMREYASVVRRMNQHSFGHEAPSTMARGFGASGQGGGGGDGGAFYPATRFLEIASALVPDRHHADYAVVAAYQKCWALVRGMIGEMPELEPSHHRVVLRSGFLEPLKQGSAKAAWQTAIAARRFLEFQNWTEYMAEQVALLRQQHGHGAGAAPPSADALVEDIRWVSELQGLSSPPHTWPVLYYCMRCGAVRKARDVAEEAVRRGGGEVPREVVNALNALVDLQSATTVENGDELAGAQVTAWEKCRKDVGRCADMARDVEPPYKLAVLNLLALGAPYDRQPPDAFQRHVSVEDWLWQCLWFATVKNEKYDLGKLQDVITGKARGKFFADDRGNPFRYAYFLLVVQKFEQAVNHL</sequence>
<comment type="similarity">
    <text evidence="2 4">Belongs to the nucleoporin interacting component (NIC) family.</text>
</comment>
<dbReference type="PANTHER" id="PTHR11225:SF4">
    <property type="entry name" value="NUCLEAR PORE COMPLEX PROTEIN NUP93"/>
    <property type="match status" value="1"/>
</dbReference>
<evidence type="ECO:0000256" key="4">
    <source>
        <dbReference type="RuleBase" id="RU364035"/>
    </source>
</evidence>
<name>A0A7S2SNK3_9STRA</name>
<dbReference type="GO" id="GO:0005643">
    <property type="term" value="C:nuclear pore"/>
    <property type="evidence" value="ECO:0007669"/>
    <property type="project" value="UniProtKB-SubCell"/>
</dbReference>
<dbReference type="Pfam" id="PF04097">
    <property type="entry name" value="Nic96"/>
    <property type="match status" value="1"/>
</dbReference>
<dbReference type="GO" id="GO:0006606">
    <property type="term" value="P:protein import into nucleus"/>
    <property type="evidence" value="ECO:0007669"/>
    <property type="project" value="TreeGrafter"/>
</dbReference>
<evidence type="ECO:0000256" key="2">
    <source>
        <dbReference type="ARBA" id="ARBA00010186"/>
    </source>
</evidence>
<organism evidence="5">
    <name type="scientific">Rhizochromulina marina</name>
    <dbReference type="NCBI Taxonomy" id="1034831"/>
    <lineage>
        <taxon>Eukaryota</taxon>
        <taxon>Sar</taxon>
        <taxon>Stramenopiles</taxon>
        <taxon>Ochrophyta</taxon>
        <taxon>Dictyochophyceae</taxon>
        <taxon>Rhizochromulinales</taxon>
        <taxon>Rhizochromulina</taxon>
    </lineage>
</organism>
<keyword evidence="4" id="KW-0813">Transport</keyword>
<keyword evidence="3 4" id="KW-0539">Nucleus</keyword>
<gene>
    <name evidence="5" type="ORF">RMAR1173_LOCUS16969</name>
</gene>